<evidence type="ECO:0000256" key="10">
    <source>
        <dbReference type="SAM" id="Phobius"/>
    </source>
</evidence>
<keyword evidence="8" id="KW-0206">Cytoskeleton</keyword>
<dbReference type="OrthoDB" id="9790951at2"/>
<reference evidence="13 14" key="1">
    <citation type="submission" date="2019-08" db="EMBL/GenBank/DDBJ databases">
        <title>Parahaliea maris sp. nov., isolated from the surface seawater.</title>
        <authorList>
            <person name="Liu Y."/>
        </authorList>
    </citation>
    <scope>NUCLEOTIDE SEQUENCE [LARGE SCALE GENOMIC DNA]</scope>
    <source>
        <strain evidence="13 14">S2-26</strain>
    </source>
</reference>
<dbReference type="SMART" id="SM00287">
    <property type="entry name" value="SH3b"/>
    <property type="match status" value="1"/>
</dbReference>
<feature type="domain" description="SH3b" evidence="12">
    <location>
        <begin position="17"/>
        <end position="84"/>
    </location>
</feature>
<evidence type="ECO:0000256" key="4">
    <source>
        <dbReference type="ARBA" id="ARBA00022692"/>
    </source>
</evidence>
<keyword evidence="6 10" id="KW-1133">Transmembrane helix</keyword>
<feature type="coiled-coil region" evidence="9">
    <location>
        <begin position="90"/>
        <end position="183"/>
    </location>
</feature>
<keyword evidence="4 10" id="KW-0812">Transmembrane</keyword>
<dbReference type="PROSITE" id="PS51781">
    <property type="entry name" value="SH3B"/>
    <property type="match status" value="1"/>
</dbReference>
<keyword evidence="7 10" id="KW-0472">Membrane</keyword>
<dbReference type="InterPro" id="IPR003646">
    <property type="entry name" value="SH3-like_bac-type"/>
</dbReference>
<evidence type="ECO:0000256" key="6">
    <source>
        <dbReference type="ARBA" id="ARBA00022989"/>
    </source>
</evidence>
<evidence type="ECO:0000256" key="7">
    <source>
        <dbReference type="ARBA" id="ARBA00023136"/>
    </source>
</evidence>
<proteinExistence type="predicted"/>
<dbReference type="NCBIfam" id="TIGR04211">
    <property type="entry name" value="SH3_and_anchor"/>
    <property type="match status" value="1"/>
</dbReference>
<dbReference type="InterPro" id="IPR031794">
    <property type="entry name" value="HMMR_C"/>
</dbReference>
<dbReference type="Proteomes" id="UP000321933">
    <property type="component" value="Unassembled WGS sequence"/>
</dbReference>
<name>A0A5C9A334_9GAMM</name>
<dbReference type="GO" id="GO:0016020">
    <property type="term" value="C:membrane"/>
    <property type="evidence" value="ECO:0007669"/>
    <property type="project" value="UniProtKB-SubCell"/>
</dbReference>
<evidence type="ECO:0000256" key="8">
    <source>
        <dbReference type="ARBA" id="ARBA00023212"/>
    </source>
</evidence>
<evidence type="ECO:0000256" key="3">
    <source>
        <dbReference type="ARBA" id="ARBA00022490"/>
    </source>
</evidence>
<dbReference type="EMBL" id="VRYZ01000001">
    <property type="protein sequence ID" value="TXS95168.1"/>
    <property type="molecule type" value="Genomic_DNA"/>
</dbReference>
<evidence type="ECO:0000256" key="2">
    <source>
        <dbReference type="ARBA" id="ARBA00004186"/>
    </source>
</evidence>
<keyword evidence="5 11" id="KW-0732">Signal</keyword>
<gene>
    <name evidence="13" type="ORF">FVW59_03765</name>
</gene>
<dbReference type="Gene3D" id="2.30.30.40">
    <property type="entry name" value="SH3 Domains"/>
    <property type="match status" value="1"/>
</dbReference>
<feature type="chain" id="PRO_5023049420" evidence="11">
    <location>
        <begin position="17"/>
        <end position="220"/>
    </location>
</feature>
<dbReference type="Pfam" id="PF08239">
    <property type="entry name" value="SH3_3"/>
    <property type="match status" value="1"/>
</dbReference>
<comment type="caution">
    <text evidence="13">The sequence shown here is derived from an EMBL/GenBank/DDBJ whole genome shotgun (WGS) entry which is preliminary data.</text>
</comment>
<dbReference type="InterPro" id="IPR016476">
    <property type="entry name" value="SH3_dom_pro"/>
</dbReference>
<protein>
    <submittedName>
        <fullName evidence="13">TIGR04211 family SH3 domain-containing protein</fullName>
    </submittedName>
</protein>
<evidence type="ECO:0000256" key="9">
    <source>
        <dbReference type="SAM" id="Coils"/>
    </source>
</evidence>
<evidence type="ECO:0000313" key="14">
    <source>
        <dbReference type="Proteomes" id="UP000321933"/>
    </source>
</evidence>
<dbReference type="GO" id="GO:0005819">
    <property type="term" value="C:spindle"/>
    <property type="evidence" value="ECO:0007669"/>
    <property type="project" value="UniProtKB-SubCell"/>
</dbReference>
<keyword evidence="9" id="KW-0175">Coiled coil</keyword>
<sequence>MSLFALLALGSASALAQETRYISDTQYIPVRSGAGNDYRIIHRGLPSGTRLTVIETSDDGDWAHITTGDGTEGWLRAQYLMSEVPAATQLEQVRSSSEQLRQRNSELETQLSELQVERSELSTEMGDTGAELAEVSEELAQLKQISGKAVQLDTDNRRLTEEAESLRAEVGTLNAENQRLQDKLQSGQFIDGALAVLLGVIITLVVPRLWPKRRRSSSWA</sequence>
<accession>A0A5C9A334</accession>
<evidence type="ECO:0000256" key="1">
    <source>
        <dbReference type="ARBA" id="ARBA00004167"/>
    </source>
</evidence>
<organism evidence="13 14">
    <name type="scientific">Parahaliea aestuarii</name>
    <dbReference type="NCBI Taxonomy" id="1852021"/>
    <lineage>
        <taxon>Bacteria</taxon>
        <taxon>Pseudomonadati</taxon>
        <taxon>Pseudomonadota</taxon>
        <taxon>Gammaproteobacteria</taxon>
        <taxon>Cellvibrionales</taxon>
        <taxon>Halieaceae</taxon>
        <taxon>Parahaliea</taxon>
    </lineage>
</organism>
<evidence type="ECO:0000256" key="5">
    <source>
        <dbReference type="ARBA" id="ARBA00022729"/>
    </source>
</evidence>
<feature type="signal peptide" evidence="11">
    <location>
        <begin position="1"/>
        <end position="16"/>
    </location>
</feature>
<dbReference type="AlphaFoldDB" id="A0A5C9A334"/>
<evidence type="ECO:0000256" key="11">
    <source>
        <dbReference type="SAM" id="SignalP"/>
    </source>
</evidence>
<evidence type="ECO:0000313" key="13">
    <source>
        <dbReference type="EMBL" id="TXS95168.1"/>
    </source>
</evidence>
<dbReference type="Pfam" id="PF15908">
    <property type="entry name" value="HMMR_C"/>
    <property type="match status" value="1"/>
</dbReference>
<feature type="transmembrane region" description="Helical" evidence="10">
    <location>
        <begin position="189"/>
        <end position="210"/>
    </location>
</feature>
<evidence type="ECO:0000259" key="12">
    <source>
        <dbReference type="PROSITE" id="PS51781"/>
    </source>
</evidence>
<keyword evidence="14" id="KW-1185">Reference proteome</keyword>
<keyword evidence="3" id="KW-0963">Cytoplasm</keyword>
<comment type="subcellular location">
    <subcellularLocation>
        <location evidence="2">Cytoplasm</location>
        <location evidence="2">Cytoskeleton</location>
        <location evidence="2">Spindle</location>
    </subcellularLocation>
    <subcellularLocation>
        <location evidence="1">Membrane</location>
        <topology evidence="1">Single-pass membrane protein</topology>
    </subcellularLocation>
</comment>